<protein>
    <submittedName>
        <fullName evidence="1">Uncharacterized protein</fullName>
    </submittedName>
</protein>
<dbReference type="EMBL" id="CP022957">
    <property type="protein sequence ID" value="ASV31329.1"/>
    <property type="molecule type" value="Genomic_DNA"/>
</dbReference>
<reference evidence="1 2" key="1">
    <citation type="submission" date="2017-08" db="EMBL/GenBank/DDBJ databases">
        <title>The complete genome sequence of Maribacter sp. B1, isolated from deep-sea sediment.</title>
        <authorList>
            <person name="Wu Y.-H."/>
            <person name="Cheng H."/>
            <person name="Xu X.-W."/>
        </authorList>
    </citation>
    <scope>NUCLEOTIDE SEQUENCE [LARGE SCALE GENOMIC DNA]</scope>
    <source>
        <strain evidence="1 2">B1</strain>
    </source>
</reference>
<dbReference type="Proteomes" id="UP000215244">
    <property type="component" value="Chromosome"/>
</dbReference>
<evidence type="ECO:0000313" key="1">
    <source>
        <dbReference type="EMBL" id="ASV31329.1"/>
    </source>
</evidence>
<dbReference type="AlphaFoldDB" id="A0A223V8X7"/>
<dbReference type="OrthoDB" id="1122048at2"/>
<sequence length="194" mass="22103">MKNIVKITTLVAFMFATVAGMAREPKLDVTTLGDSKSILLTMDASSQGVTVQLLDSDSNSIYFEKMSNGSFSKKLNLKDLKSGKYYLTTDNGLKNSVYTIFLDSRDAKIIDFKEDIKPFFRKNENRVFMNFLNLDKSEITLKVYDQNYRLVFSETVTNELIVEKAFNFEGAYPGSYMVVVSDAENTYREEFVVN</sequence>
<proteinExistence type="predicted"/>
<accession>A0A223V8X7</accession>
<organism evidence="1 2">
    <name type="scientific">Maribacter cobaltidurans</name>
    <dbReference type="NCBI Taxonomy" id="1178778"/>
    <lineage>
        <taxon>Bacteria</taxon>
        <taxon>Pseudomonadati</taxon>
        <taxon>Bacteroidota</taxon>
        <taxon>Flavobacteriia</taxon>
        <taxon>Flavobacteriales</taxon>
        <taxon>Flavobacteriaceae</taxon>
        <taxon>Maribacter</taxon>
    </lineage>
</organism>
<dbReference type="KEGG" id="marb:CJ263_14520"/>
<dbReference type="RefSeq" id="WP_094997939.1">
    <property type="nucleotide sequence ID" value="NZ_BMJL01000004.1"/>
</dbReference>
<name>A0A223V8X7_9FLAO</name>
<keyword evidence="2" id="KW-1185">Reference proteome</keyword>
<evidence type="ECO:0000313" key="2">
    <source>
        <dbReference type="Proteomes" id="UP000215244"/>
    </source>
</evidence>
<gene>
    <name evidence="1" type="ORF">CJ263_14520</name>
</gene>